<sequence length="158" mass="19113">MNMESISKLIDSKTIINFDIAKLQSINKYFGFGISDINLLKINQVLFDYELLKTLRLENNLLQLNIYYELLKAFKLNKSNDFKKNFKFQRIKNELMEKIKKIFKLLGNNQIEEKEYQDYIYEKYCYGFKKSPENISFKIQRIFINILSEYENYLDSFD</sequence>
<accession>C4XEG3</accession>
<name>C4XEG3_MYCFP</name>
<evidence type="ECO:0000313" key="2">
    <source>
        <dbReference type="Proteomes" id="UP000006810"/>
    </source>
</evidence>
<organism evidence="1 2">
    <name type="scientific">Mycoplasmopsis fermentans (strain ATCC 19989 / NBRC 14854 / NCTC 10117 / PG18)</name>
    <name type="common">Mycoplasma fermentans</name>
    <dbReference type="NCBI Taxonomy" id="496833"/>
    <lineage>
        <taxon>Bacteria</taxon>
        <taxon>Bacillati</taxon>
        <taxon>Mycoplasmatota</taxon>
        <taxon>Mycoplasmoidales</taxon>
        <taxon>Metamycoplasmataceae</taxon>
        <taxon>Mycoplasmopsis</taxon>
    </lineage>
</organism>
<dbReference type="Proteomes" id="UP000006810">
    <property type="component" value="Chromosome"/>
</dbReference>
<gene>
    <name evidence="1" type="ordered locus">MBIO_0270</name>
</gene>
<reference evidence="1 2" key="1">
    <citation type="journal article" date="2009" name="Curr. Microbiol.">
        <title>Molecular cloning and expression of a novel cholinephosphotransferase involved in glycoglycerophospholipid biosynthesis of Mycoplasma fermentans.</title>
        <authorList>
            <person name="Ishida N."/>
            <person name="Irikura D."/>
            <person name="Matsuda K."/>
            <person name="Sato S."/>
            <person name="Asano K."/>
        </authorList>
    </citation>
    <scope>NUCLEOTIDE SEQUENCE [LARGE SCALE GENOMIC DNA]</scope>
    <source>
        <strain evidence="2">ATCC 19989 / NBRC 14854 / NCTC 10117 / PG18</strain>
    </source>
</reference>
<dbReference type="PATRIC" id="fig|496833.3.peg.695"/>
<protein>
    <submittedName>
        <fullName evidence="1">Uncharacterized protein</fullName>
    </submittedName>
</protein>
<keyword evidence="2" id="KW-1185">Reference proteome</keyword>
<proteinExistence type="predicted"/>
<evidence type="ECO:0000313" key="1">
    <source>
        <dbReference type="EMBL" id="BAH69535.1"/>
    </source>
</evidence>
<dbReference type="AlphaFoldDB" id="C4XEG3"/>
<dbReference type="EMBL" id="AP009608">
    <property type="protein sequence ID" value="BAH69535.1"/>
    <property type="molecule type" value="Genomic_DNA"/>
</dbReference>
<dbReference type="HOGENOM" id="CLU_1684617_0_0_14"/>
<dbReference type="KEGG" id="mfp:MBIO_0270"/>